<evidence type="ECO:0000256" key="1">
    <source>
        <dbReference type="SAM" id="MobiDB-lite"/>
    </source>
</evidence>
<protein>
    <submittedName>
        <fullName evidence="2">Uncharacterized protein</fullName>
    </submittedName>
</protein>
<evidence type="ECO:0000313" key="2">
    <source>
        <dbReference type="EMBL" id="KAJ7331157.1"/>
    </source>
</evidence>
<accession>A0A9W9YCZ0</accession>
<gene>
    <name evidence="2" type="ORF">OS493_020860</name>
</gene>
<dbReference type="AlphaFoldDB" id="A0A9W9YCZ0"/>
<reference evidence="2" key="1">
    <citation type="submission" date="2023-01" db="EMBL/GenBank/DDBJ databases">
        <title>Genome assembly of the deep-sea coral Lophelia pertusa.</title>
        <authorList>
            <person name="Herrera S."/>
            <person name="Cordes E."/>
        </authorList>
    </citation>
    <scope>NUCLEOTIDE SEQUENCE</scope>
    <source>
        <strain evidence="2">USNM1676648</strain>
        <tissue evidence="2">Polyp</tissue>
    </source>
</reference>
<name>A0A9W9YCZ0_9CNID</name>
<organism evidence="2 3">
    <name type="scientific">Desmophyllum pertusum</name>
    <dbReference type="NCBI Taxonomy" id="174260"/>
    <lineage>
        <taxon>Eukaryota</taxon>
        <taxon>Metazoa</taxon>
        <taxon>Cnidaria</taxon>
        <taxon>Anthozoa</taxon>
        <taxon>Hexacorallia</taxon>
        <taxon>Scleractinia</taxon>
        <taxon>Caryophylliina</taxon>
        <taxon>Caryophylliidae</taxon>
        <taxon>Desmophyllum</taxon>
    </lineage>
</organism>
<dbReference type="EMBL" id="MU827790">
    <property type="protein sequence ID" value="KAJ7331157.1"/>
    <property type="molecule type" value="Genomic_DNA"/>
</dbReference>
<sequence length="221" mass="23692">MSLRVNLKVPKYGLFYFASDRTVSVVPLKNVQKVISGDNVSKGSKVLLKYESQTLDADIVGVNEPVSKKRKQPAAGGTRKNAKNDSTGKSKKKKKPELASVVSLYKPKSVTPSAVPDKSAVDNNADTNAVTIVADANADAVASAVKKTNTDAVAVPDARADAVNAGLQHDRLNQFSPIPRPWTHSPSPSPLSQRRQFSTPASVSRPSNKRRLFSSELEASL</sequence>
<proteinExistence type="predicted"/>
<keyword evidence="3" id="KW-1185">Reference proteome</keyword>
<evidence type="ECO:0000313" key="3">
    <source>
        <dbReference type="Proteomes" id="UP001163046"/>
    </source>
</evidence>
<dbReference type="Proteomes" id="UP001163046">
    <property type="component" value="Unassembled WGS sequence"/>
</dbReference>
<dbReference type="OrthoDB" id="10602852at2759"/>
<feature type="compositionally biased region" description="Polar residues" evidence="1">
    <location>
        <begin position="191"/>
        <end position="206"/>
    </location>
</feature>
<comment type="caution">
    <text evidence="2">The sequence shown here is derived from an EMBL/GenBank/DDBJ whole genome shotgun (WGS) entry which is preliminary data.</text>
</comment>
<feature type="region of interest" description="Disordered" evidence="1">
    <location>
        <begin position="63"/>
        <end position="103"/>
    </location>
</feature>
<feature type="region of interest" description="Disordered" evidence="1">
    <location>
        <begin position="172"/>
        <end position="221"/>
    </location>
</feature>